<dbReference type="InterPro" id="IPR009057">
    <property type="entry name" value="Homeodomain-like_sf"/>
</dbReference>
<dbReference type="SUPFAM" id="SSF46689">
    <property type="entry name" value="Homeodomain-like"/>
    <property type="match status" value="1"/>
</dbReference>
<dbReference type="PANTHER" id="PTHR43479">
    <property type="entry name" value="ACREF/ENVCD OPERON REPRESSOR-RELATED"/>
    <property type="match status" value="1"/>
</dbReference>
<feature type="DNA-binding region" description="H-T-H motif" evidence="2">
    <location>
        <begin position="32"/>
        <end position="51"/>
    </location>
</feature>
<evidence type="ECO:0000256" key="1">
    <source>
        <dbReference type="ARBA" id="ARBA00023125"/>
    </source>
</evidence>
<dbReference type="RefSeq" id="WP_109018648.1">
    <property type="nucleotide sequence ID" value="NZ_AP025028.1"/>
</dbReference>
<feature type="domain" description="HTH tetR-type" evidence="3">
    <location>
        <begin position="9"/>
        <end position="69"/>
    </location>
</feature>
<protein>
    <submittedName>
        <fullName evidence="4">TetR family transcriptional regulator</fullName>
    </submittedName>
</protein>
<dbReference type="PANTHER" id="PTHR43479:SF11">
    <property type="entry name" value="ACREF_ENVCD OPERON REPRESSOR-RELATED"/>
    <property type="match status" value="1"/>
</dbReference>
<sequence length="189" mass="22430">MSLRDRKKQEVRVVIREKALELFIEKDFSSVSVEEIVLLLNVSRRTFFRYFPTKEDVVFDWYEELRDGLVQTLKARPETEDYYESVCETLSSLLRYYDENRDWSMKMMKLSKETSSLIAKSLEKRMLWERDLSAVIADRISKGQDKDLRAKIIVGKAMTAFYYGVEQWYAEGGKKNIRTILQKAFEFAK</sequence>
<gene>
    <name evidence="4" type="ORF">LPTSP3_g09060</name>
</gene>
<evidence type="ECO:0000313" key="4">
    <source>
        <dbReference type="EMBL" id="BDA77976.1"/>
    </source>
</evidence>
<dbReference type="Gene3D" id="1.10.10.60">
    <property type="entry name" value="Homeodomain-like"/>
    <property type="match status" value="1"/>
</dbReference>
<dbReference type="Pfam" id="PF17754">
    <property type="entry name" value="TetR_C_14"/>
    <property type="match status" value="1"/>
</dbReference>
<keyword evidence="5" id="KW-1185">Reference proteome</keyword>
<accession>A0ABN6KE58</accession>
<dbReference type="Gene3D" id="1.10.357.10">
    <property type="entry name" value="Tetracycline Repressor, domain 2"/>
    <property type="match status" value="1"/>
</dbReference>
<dbReference type="Proteomes" id="UP000245263">
    <property type="component" value="Chromosome 1"/>
</dbReference>
<organism evidence="4 5">
    <name type="scientific">Leptospira kobayashii</name>
    <dbReference type="NCBI Taxonomy" id="1917830"/>
    <lineage>
        <taxon>Bacteria</taxon>
        <taxon>Pseudomonadati</taxon>
        <taxon>Spirochaetota</taxon>
        <taxon>Spirochaetia</taxon>
        <taxon>Leptospirales</taxon>
        <taxon>Leptospiraceae</taxon>
        <taxon>Leptospira</taxon>
    </lineage>
</organism>
<reference evidence="4 5" key="1">
    <citation type="submission" date="2021-08" db="EMBL/GenBank/DDBJ databases">
        <title>Complete genome sequence of Leptospira kobayashii strain E30.</title>
        <authorList>
            <person name="Nakao R."/>
            <person name="Nakamura S."/>
            <person name="Masuzawa T."/>
            <person name="Koizumi N."/>
        </authorList>
    </citation>
    <scope>NUCLEOTIDE SEQUENCE [LARGE SCALE GENOMIC DNA]</scope>
    <source>
        <strain evidence="4 5">E30</strain>
    </source>
</reference>
<dbReference type="EMBL" id="AP025028">
    <property type="protein sequence ID" value="BDA77976.1"/>
    <property type="molecule type" value="Genomic_DNA"/>
</dbReference>
<dbReference type="PROSITE" id="PS50977">
    <property type="entry name" value="HTH_TETR_2"/>
    <property type="match status" value="1"/>
</dbReference>
<evidence type="ECO:0000256" key="2">
    <source>
        <dbReference type="PROSITE-ProRule" id="PRU00335"/>
    </source>
</evidence>
<keyword evidence="1 2" id="KW-0238">DNA-binding</keyword>
<evidence type="ECO:0000313" key="5">
    <source>
        <dbReference type="Proteomes" id="UP000245263"/>
    </source>
</evidence>
<proteinExistence type="predicted"/>
<name>A0ABN6KE58_9LEPT</name>
<dbReference type="Pfam" id="PF00440">
    <property type="entry name" value="TetR_N"/>
    <property type="match status" value="1"/>
</dbReference>
<dbReference type="InterPro" id="IPR050624">
    <property type="entry name" value="HTH-type_Tx_Regulator"/>
</dbReference>
<dbReference type="InterPro" id="IPR041347">
    <property type="entry name" value="MftR_C"/>
</dbReference>
<dbReference type="InterPro" id="IPR001647">
    <property type="entry name" value="HTH_TetR"/>
</dbReference>
<evidence type="ECO:0000259" key="3">
    <source>
        <dbReference type="PROSITE" id="PS50977"/>
    </source>
</evidence>